<gene>
    <name evidence="1" type="ORF">TSG867_LOCUS9740</name>
</gene>
<dbReference type="Proteomes" id="UP000663862">
    <property type="component" value="Unassembled WGS sequence"/>
</dbReference>
<comment type="caution">
    <text evidence="1">The sequence shown here is derived from an EMBL/GenBank/DDBJ whole genome shotgun (WGS) entry which is preliminary data.</text>
</comment>
<accession>A0A820LBZ9</accession>
<dbReference type="AlphaFoldDB" id="A0A820LBZ9"/>
<protein>
    <submittedName>
        <fullName evidence="1">Uncharacterized protein</fullName>
    </submittedName>
</protein>
<dbReference type="EMBL" id="CAJOBQ010000433">
    <property type="protein sequence ID" value="CAF4353915.1"/>
    <property type="molecule type" value="Genomic_DNA"/>
</dbReference>
<feature type="non-terminal residue" evidence="1">
    <location>
        <position position="1"/>
    </location>
</feature>
<proteinExistence type="predicted"/>
<name>A0A820LBZ9_9BILA</name>
<sequence length="185" mass="21439">MYLDEILSSGIFKSQITTLLITTNKSDDHHEAPLSVEEICVDIFNVCTRLTALTLYESSHRSPLRFNFEELSPPNIYSSSLLMLNIRVQCFANCLYLLDGRFSQRHTLYVDMVNAYYPQNYKNQGDLPNLRCFSLSCYFKISNYDETILPLLYRMSNLEVLGLCSTVCDRETFIDGNDLKRRIIN</sequence>
<reference evidence="1" key="1">
    <citation type="submission" date="2021-02" db="EMBL/GenBank/DDBJ databases">
        <authorList>
            <person name="Nowell W R."/>
        </authorList>
    </citation>
    <scope>NUCLEOTIDE SEQUENCE</scope>
</reference>
<organism evidence="1 2">
    <name type="scientific">Rotaria socialis</name>
    <dbReference type="NCBI Taxonomy" id="392032"/>
    <lineage>
        <taxon>Eukaryota</taxon>
        <taxon>Metazoa</taxon>
        <taxon>Spiralia</taxon>
        <taxon>Gnathifera</taxon>
        <taxon>Rotifera</taxon>
        <taxon>Eurotatoria</taxon>
        <taxon>Bdelloidea</taxon>
        <taxon>Philodinida</taxon>
        <taxon>Philodinidae</taxon>
        <taxon>Rotaria</taxon>
    </lineage>
</organism>
<evidence type="ECO:0000313" key="1">
    <source>
        <dbReference type="EMBL" id="CAF4353915.1"/>
    </source>
</evidence>
<evidence type="ECO:0000313" key="2">
    <source>
        <dbReference type="Proteomes" id="UP000663862"/>
    </source>
</evidence>